<dbReference type="PANTHER" id="PTHR30535:SF34">
    <property type="entry name" value="MOLYBDATE-BINDING PROTEIN MOLA"/>
    <property type="match status" value="1"/>
</dbReference>
<dbReference type="InterPro" id="IPR050902">
    <property type="entry name" value="ABC_Transporter_SBP"/>
</dbReference>
<dbReference type="AlphaFoldDB" id="A0A7H1NRW0"/>
<reference evidence="3 4" key="1">
    <citation type="submission" date="2020-08" db="EMBL/GenBank/DDBJ databases">
        <title>Complete genome sequence of Entomobacter blattae G55GP.</title>
        <authorList>
            <person name="Poehlein A."/>
            <person name="Guzman J."/>
            <person name="Daniel R."/>
            <person name="Vilcinskas A."/>
        </authorList>
    </citation>
    <scope>NUCLEOTIDE SEQUENCE [LARGE SCALE GENOMIC DNA]</scope>
    <source>
        <strain evidence="3 4">G55GP</strain>
    </source>
</reference>
<dbReference type="Gene3D" id="3.40.50.1980">
    <property type="entry name" value="Nitrogenase molybdenum iron protein domain"/>
    <property type="match status" value="2"/>
</dbReference>
<protein>
    <submittedName>
        <fullName evidence="3">Periplasmic binding protein</fullName>
    </submittedName>
</protein>
<gene>
    <name evidence="3" type="ORF">JGUZn3_12940</name>
</gene>
<feature type="signal peptide" evidence="1">
    <location>
        <begin position="1"/>
        <end position="37"/>
    </location>
</feature>
<evidence type="ECO:0000256" key="1">
    <source>
        <dbReference type="SAM" id="SignalP"/>
    </source>
</evidence>
<dbReference type="RefSeq" id="WP_238996775.1">
    <property type="nucleotide sequence ID" value="NZ_CP060244.1"/>
</dbReference>
<dbReference type="PANTHER" id="PTHR30535">
    <property type="entry name" value="VITAMIN B12-BINDING PROTEIN"/>
    <property type="match status" value="1"/>
</dbReference>
<dbReference type="SUPFAM" id="SSF53807">
    <property type="entry name" value="Helical backbone' metal receptor"/>
    <property type="match status" value="1"/>
</dbReference>
<evidence type="ECO:0000313" key="3">
    <source>
        <dbReference type="EMBL" id="QNT78520.1"/>
    </source>
</evidence>
<keyword evidence="4" id="KW-1185">Reference proteome</keyword>
<evidence type="ECO:0000259" key="2">
    <source>
        <dbReference type="PROSITE" id="PS50983"/>
    </source>
</evidence>
<dbReference type="PROSITE" id="PS50983">
    <property type="entry name" value="FE_B12_PBP"/>
    <property type="match status" value="1"/>
</dbReference>
<proteinExistence type="predicted"/>
<dbReference type="Proteomes" id="UP000516349">
    <property type="component" value="Chromosome"/>
</dbReference>
<dbReference type="KEGG" id="ebla:JGUZn3_12940"/>
<keyword evidence="1" id="KW-0732">Signal</keyword>
<feature type="chain" id="PRO_5028971301" evidence="1">
    <location>
        <begin position="38"/>
        <end position="386"/>
    </location>
</feature>
<name>A0A7H1NRW0_9PROT</name>
<organism evidence="3 4">
    <name type="scientific">Entomobacter blattae</name>
    <dbReference type="NCBI Taxonomy" id="2762277"/>
    <lineage>
        <taxon>Bacteria</taxon>
        <taxon>Pseudomonadati</taxon>
        <taxon>Pseudomonadota</taxon>
        <taxon>Alphaproteobacteria</taxon>
        <taxon>Acetobacterales</taxon>
        <taxon>Acetobacteraceae</taxon>
        <taxon>Entomobacter</taxon>
    </lineage>
</organism>
<dbReference type="EMBL" id="CP060244">
    <property type="protein sequence ID" value="QNT78520.1"/>
    <property type="molecule type" value="Genomic_DNA"/>
</dbReference>
<dbReference type="InterPro" id="IPR002491">
    <property type="entry name" value="ABC_transptr_periplasmic_BD"/>
</dbReference>
<dbReference type="Pfam" id="PF01497">
    <property type="entry name" value="Peripla_BP_2"/>
    <property type="match status" value="1"/>
</dbReference>
<accession>A0A7H1NRW0</accession>
<sequence>MRVCFEQVAKGVAKSAAMVMASVAVLSSVLSSGGALAAETVKDISGREVVIPDHVNRIVLGEGRLIYAMALLEGKNPFQRIVGWQGEFRKADQQNYDQYVKRFPQVAHIPLIGKNTADSVSSEKVLELKPDLVILSLVGHGPGPSSQLVSQLDAAHIPYVFVNFRTQPVAETVPSMLILGKALHREKEAQAYVDFYQAHLNHIREGVAKLSAAQKPTVFIEMLAGAREGCCHTAGNGNMGAFIEAAGGRNIAKDKLPGVIGELSLEAVIAANPDIYLADGTKSPAYTGGGIRMGAEVSQALARSSFLEVLKRPGISTLRAVKDGKAYALWHSFYDSPYNIIAIEVMAHWFHPDIFKDVNPQKTAEELYNRFLSIPFTGTYWVAAKP</sequence>
<evidence type="ECO:0000313" key="4">
    <source>
        <dbReference type="Proteomes" id="UP000516349"/>
    </source>
</evidence>
<dbReference type="CDD" id="cd01139">
    <property type="entry name" value="TroA_f"/>
    <property type="match status" value="1"/>
</dbReference>
<feature type="domain" description="Fe/B12 periplasmic-binding" evidence="2">
    <location>
        <begin position="57"/>
        <end position="358"/>
    </location>
</feature>